<gene>
    <name evidence="3" type="ORF">LACBIDRAFT_322669</name>
</gene>
<protein>
    <submittedName>
        <fullName evidence="3">Predicted protein</fullName>
    </submittedName>
</protein>
<accession>B0CX42</accession>
<dbReference type="SUPFAM" id="SSF56112">
    <property type="entry name" value="Protein kinase-like (PK-like)"/>
    <property type="match status" value="1"/>
</dbReference>
<sequence length="676" mass="77069">MGRELDRELRGLWVGPMPVQDFVDEFLPLSDCCPMPQVPTDLIRNLPSTGDKTMPTQLAAVVKIAGLFPGLQMVDTSDHHDSNADEHKKFRPDISTYLDEITTSKHSAHFEAEELIFDLKPRSAPAHPFNDPEPNATAEELLKHTFETDTDAGILYSGQIAAYLTEWFSRQHRKHGFLVYLANGGMRFIRADRSGIIVSRLFDWRQEPRIFSEFLWRFAHLTPGQRGRDTTLRPATVVEKSLALLNLWPWEPKTERPIVVLRVPEADQDGFREVIAWGAMADVDSLAGRATRAWPVYDIKLKKVIFLKDSWRSLVPGMEKESEILSELDKAGVRNVPKLVCGDDIDGHLTRTHEFSSNPWNAGGTEITPRAQHRFLEDFIGKHLCHFTSSKQFMQAVYDAFVAHQDAYEKCGILHRDVSGNNVMMKHDGGGILNDWDQAGRIADMANGSRPLFRSGTWYFMSILLLERPGKLQDLQDDIESFVYVVLYHVIRYMGHTGADKVPIIMEGIFDDYKIDLDGNCIGGAGKRCLLNNWAYLGRVFASRGNSPMRHWLRYTLESTDEWLSYATRCHILYDKESDLLQSMFEDEEEEVESCQPDVTDPASSTQHLRFHNHHSLAAKWLAVLNKNWPQDDKALDHMKNSSFQKREHDDDPFEARPPSKKCRTIATPYVTSAPT</sequence>
<evidence type="ECO:0000256" key="1">
    <source>
        <dbReference type="SAM" id="MobiDB-lite"/>
    </source>
</evidence>
<feature type="compositionally biased region" description="Basic and acidic residues" evidence="1">
    <location>
        <begin position="634"/>
        <end position="650"/>
    </location>
</feature>
<dbReference type="EMBL" id="DS547093">
    <property type="protein sequence ID" value="EDR13187.1"/>
    <property type="molecule type" value="Genomic_DNA"/>
</dbReference>
<dbReference type="PANTHER" id="PTHR38248">
    <property type="entry name" value="FUNK1 6"/>
    <property type="match status" value="1"/>
</dbReference>
<reference evidence="3 4" key="1">
    <citation type="journal article" date="2008" name="Nature">
        <title>The genome of Laccaria bicolor provides insights into mycorrhizal symbiosis.</title>
        <authorList>
            <person name="Martin F."/>
            <person name="Aerts A."/>
            <person name="Ahren D."/>
            <person name="Brun A."/>
            <person name="Danchin E.G.J."/>
            <person name="Duchaussoy F."/>
            <person name="Gibon J."/>
            <person name="Kohler A."/>
            <person name="Lindquist E."/>
            <person name="Pereda V."/>
            <person name="Salamov A."/>
            <person name="Shapiro H.J."/>
            <person name="Wuyts J."/>
            <person name="Blaudez D."/>
            <person name="Buee M."/>
            <person name="Brokstein P."/>
            <person name="Canbaeck B."/>
            <person name="Cohen D."/>
            <person name="Courty P.E."/>
            <person name="Coutinho P.M."/>
            <person name="Delaruelle C."/>
            <person name="Detter J.C."/>
            <person name="Deveau A."/>
            <person name="DiFazio S."/>
            <person name="Duplessis S."/>
            <person name="Fraissinet-Tachet L."/>
            <person name="Lucic E."/>
            <person name="Frey-Klett P."/>
            <person name="Fourrey C."/>
            <person name="Feussner I."/>
            <person name="Gay G."/>
            <person name="Grimwood J."/>
            <person name="Hoegger P.J."/>
            <person name="Jain P."/>
            <person name="Kilaru S."/>
            <person name="Labbe J."/>
            <person name="Lin Y.C."/>
            <person name="Legue V."/>
            <person name="Le Tacon F."/>
            <person name="Marmeisse R."/>
            <person name="Melayah D."/>
            <person name="Montanini B."/>
            <person name="Muratet M."/>
            <person name="Nehls U."/>
            <person name="Niculita-Hirzel H."/>
            <person name="Oudot-Le Secq M.P."/>
            <person name="Peter M."/>
            <person name="Quesneville H."/>
            <person name="Rajashekar B."/>
            <person name="Reich M."/>
            <person name="Rouhier N."/>
            <person name="Schmutz J."/>
            <person name="Yin T."/>
            <person name="Chalot M."/>
            <person name="Henrissat B."/>
            <person name="Kuees U."/>
            <person name="Lucas S."/>
            <person name="Van de Peer Y."/>
            <person name="Podila G.K."/>
            <person name="Polle A."/>
            <person name="Pukkila P.J."/>
            <person name="Richardson P.M."/>
            <person name="Rouze P."/>
            <person name="Sanders I.R."/>
            <person name="Stajich J.E."/>
            <person name="Tunlid A."/>
            <person name="Tuskan G."/>
            <person name="Grigoriev I.V."/>
        </authorList>
    </citation>
    <scope>NUCLEOTIDE SEQUENCE [LARGE SCALE GENOMIC DNA]</scope>
    <source>
        <strain evidence="4">S238N-H82 / ATCC MYA-4686</strain>
    </source>
</reference>
<dbReference type="GeneID" id="6071921"/>
<dbReference type="InParanoid" id="B0CX42"/>
<evidence type="ECO:0000259" key="2">
    <source>
        <dbReference type="Pfam" id="PF17667"/>
    </source>
</evidence>
<dbReference type="RefSeq" id="XP_001875685.1">
    <property type="nucleotide sequence ID" value="XM_001875650.1"/>
</dbReference>
<dbReference type="Gene3D" id="1.10.510.10">
    <property type="entry name" value="Transferase(Phosphotransferase) domain 1"/>
    <property type="match status" value="1"/>
</dbReference>
<dbReference type="PANTHER" id="PTHR38248:SF2">
    <property type="entry name" value="FUNK1 11"/>
    <property type="match status" value="1"/>
</dbReference>
<dbReference type="OrthoDB" id="5592585at2759"/>
<proteinExistence type="predicted"/>
<feature type="domain" description="Fungal-type protein kinase" evidence="2">
    <location>
        <begin position="367"/>
        <end position="488"/>
    </location>
</feature>
<evidence type="ECO:0000313" key="3">
    <source>
        <dbReference type="EMBL" id="EDR13187.1"/>
    </source>
</evidence>
<evidence type="ECO:0000313" key="4">
    <source>
        <dbReference type="Proteomes" id="UP000001194"/>
    </source>
</evidence>
<name>B0CX42_LACBS</name>
<organism evidence="4">
    <name type="scientific">Laccaria bicolor (strain S238N-H82 / ATCC MYA-4686)</name>
    <name type="common">Bicoloured deceiver</name>
    <name type="synonym">Laccaria laccata var. bicolor</name>
    <dbReference type="NCBI Taxonomy" id="486041"/>
    <lineage>
        <taxon>Eukaryota</taxon>
        <taxon>Fungi</taxon>
        <taxon>Dikarya</taxon>
        <taxon>Basidiomycota</taxon>
        <taxon>Agaricomycotina</taxon>
        <taxon>Agaricomycetes</taxon>
        <taxon>Agaricomycetidae</taxon>
        <taxon>Agaricales</taxon>
        <taxon>Agaricineae</taxon>
        <taxon>Hydnangiaceae</taxon>
        <taxon>Laccaria</taxon>
    </lineage>
</organism>
<feature type="region of interest" description="Disordered" evidence="1">
    <location>
        <begin position="634"/>
        <end position="676"/>
    </location>
</feature>
<dbReference type="HOGENOM" id="CLU_006410_5_1_1"/>
<dbReference type="InterPro" id="IPR011009">
    <property type="entry name" value="Kinase-like_dom_sf"/>
</dbReference>
<dbReference type="KEGG" id="lbc:LACBIDRAFT_322669"/>
<dbReference type="InterPro" id="IPR040976">
    <property type="entry name" value="Pkinase_fungal"/>
</dbReference>
<feature type="domain" description="Fungal-type protein kinase" evidence="2">
    <location>
        <begin position="159"/>
        <end position="346"/>
    </location>
</feature>
<dbReference type="Pfam" id="PF17667">
    <property type="entry name" value="Pkinase_fungal"/>
    <property type="match status" value="2"/>
</dbReference>
<dbReference type="AlphaFoldDB" id="B0CX42"/>
<dbReference type="Proteomes" id="UP000001194">
    <property type="component" value="Unassembled WGS sequence"/>
</dbReference>
<keyword evidence="4" id="KW-1185">Reference proteome</keyword>